<dbReference type="EMBL" id="JAIWYP010000001">
    <property type="protein sequence ID" value="KAH3884085.1"/>
    <property type="molecule type" value="Genomic_DNA"/>
</dbReference>
<feature type="region of interest" description="Disordered" evidence="1">
    <location>
        <begin position="107"/>
        <end position="214"/>
    </location>
</feature>
<sequence>MILKSHNERQSYGPDKLVPPASQPARQPASQPARIRQSNNQFFPSENLVNDYEDSRKKAEELGRVVIKPVPGTMKLHAIEGGLELMNVYCRTGDMCEHWKKVTIIQEPDEQTTAPTDLEKDCNKPNGEKSLSDNGRFNELDTSEPSVQTTAPNDLEKDCNEPKGEKSTSENVRFNELEASEETSTKDDSSNIDEYSPGDFVAAIGKPKPTGRTKRAFKYEEQELQLIQTFFDARNGI</sequence>
<feature type="compositionally biased region" description="Low complexity" evidence="1">
    <location>
        <begin position="19"/>
        <end position="37"/>
    </location>
</feature>
<name>A0A9D4RYT3_DREPO</name>
<reference evidence="2" key="2">
    <citation type="submission" date="2020-11" db="EMBL/GenBank/DDBJ databases">
        <authorList>
            <person name="McCartney M.A."/>
            <person name="Auch B."/>
            <person name="Kono T."/>
            <person name="Mallez S."/>
            <person name="Becker A."/>
            <person name="Gohl D.M."/>
            <person name="Silverstein K.A.T."/>
            <person name="Koren S."/>
            <person name="Bechman K.B."/>
            <person name="Herman A."/>
            <person name="Abrahante J.E."/>
            <person name="Garbe J."/>
        </authorList>
    </citation>
    <scope>NUCLEOTIDE SEQUENCE</scope>
    <source>
        <strain evidence="2">Duluth1</strain>
        <tissue evidence="2">Whole animal</tissue>
    </source>
</reference>
<feature type="compositionally biased region" description="Basic and acidic residues" evidence="1">
    <location>
        <begin position="117"/>
        <end position="139"/>
    </location>
</feature>
<reference evidence="2" key="1">
    <citation type="journal article" date="2019" name="bioRxiv">
        <title>The Genome of the Zebra Mussel, Dreissena polymorpha: A Resource for Invasive Species Research.</title>
        <authorList>
            <person name="McCartney M.A."/>
            <person name="Auch B."/>
            <person name="Kono T."/>
            <person name="Mallez S."/>
            <person name="Zhang Y."/>
            <person name="Obille A."/>
            <person name="Becker A."/>
            <person name="Abrahante J.E."/>
            <person name="Garbe J."/>
            <person name="Badalamenti J.P."/>
            <person name="Herman A."/>
            <person name="Mangelson H."/>
            <person name="Liachko I."/>
            <person name="Sullivan S."/>
            <person name="Sone E.D."/>
            <person name="Koren S."/>
            <person name="Silverstein K.A.T."/>
            <person name="Beckman K.B."/>
            <person name="Gohl D.M."/>
        </authorList>
    </citation>
    <scope>NUCLEOTIDE SEQUENCE</scope>
    <source>
        <strain evidence="2">Duluth1</strain>
        <tissue evidence="2">Whole animal</tissue>
    </source>
</reference>
<accession>A0A9D4RYT3</accession>
<evidence type="ECO:0000256" key="1">
    <source>
        <dbReference type="SAM" id="MobiDB-lite"/>
    </source>
</evidence>
<dbReference type="Proteomes" id="UP000828390">
    <property type="component" value="Unassembled WGS sequence"/>
</dbReference>
<protein>
    <submittedName>
        <fullName evidence="2">Uncharacterized protein</fullName>
    </submittedName>
</protein>
<evidence type="ECO:0000313" key="2">
    <source>
        <dbReference type="EMBL" id="KAH3884085.1"/>
    </source>
</evidence>
<feature type="compositionally biased region" description="Basic and acidic residues" evidence="1">
    <location>
        <begin position="154"/>
        <end position="176"/>
    </location>
</feature>
<proteinExistence type="predicted"/>
<gene>
    <name evidence="2" type="ORF">DPMN_008057</name>
</gene>
<keyword evidence="3" id="KW-1185">Reference proteome</keyword>
<dbReference type="AlphaFoldDB" id="A0A9D4RYT3"/>
<feature type="region of interest" description="Disordered" evidence="1">
    <location>
        <begin position="1"/>
        <end position="45"/>
    </location>
</feature>
<organism evidence="2 3">
    <name type="scientific">Dreissena polymorpha</name>
    <name type="common">Zebra mussel</name>
    <name type="synonym">Mytilus polymorpha</name>
    <dbReference type="NCBI Taxonomy" id="45954"/>
    <lineage>
        <taxon>Eukaryota</taxon>
        <taxon>Metazoa</taxon>
        <taxon>Spiralia</taxon>
        <taxon>Lophotrochozoa</taxon>
        <taxon>Mollusca</taxon>
        <taxon>Bivalvia</taxon>
        <taxon>Autobranchia</taxon>
        <taxon>Heteroconchia</taxon>
        <taxon>Euheterodonta</taxon>
        <taxon>Imparidentia</taxon>
        <taxon>Neoheterodontei</taxon>
        <taxon>Myida</taxon>
        <taxon>Dreissenoidea</taxon>
        <taxon>Dreissenidae</taxon>
        <taxon>Dreissena</taxon>
    </lineage>
</organism>
<comment type="caution">
    <text evidence="2">The sequence shown here is derived from an EMBL/GenBank/DDBJ whole genome shotgun (WGS) entry which is preliminary data.</text>
</comment>
<feature type="compositionally biased region" description="Polar residues" evidence="1">
    <location>
        <begin position="143"/>
        <end position="152"/>
    </location>
</feature>
<evidence type="ECO:0000313" key="3">
    <source>
        <dbReference type="Proteomes" id="UP000828390"/>
    </source>
</evidence>